<feature type="compositionally biased region" description="Low complexity" evidence="1">
    <location>
        <begin position="331"/>
        <end position="349"/>
    </location>
</feature>
<proteinExistence type="predicted"/>
<organism evidence="2 3">
    <name type="scientific">Symbiodinium necroappetens</name>
    <dbReference type="NCBI Taxonomy" id="1628268"/>
    <lineage>
        <taxon>Eukaryota</taxon>
        <taxon>Sar</taxon>
        <taxon>Alveolata</taxon>
        <taxon>Dinophyceae</taxon>
        <taxon>Suessiales</taxon>
        <taxon>Symbiodiniaceae</taxon>
        <taxon>Symbiodinium</taxon>
    </lineage>
</organism>
<accession>A0A812X0T9</accession>
<gene>
    <name evidence="2" type="ORF">SNEC2469_LOCUS20202</name>
</gene>
<reference evidence="2" key="1">
    <citation type="submission" date="2021-02" db="EMBL/GenBank/DDBJ databases">
        <authorList>
            <person name="Dougan E. K."/>
            <person name="Rhodes N."/>
            <person name="Thang M."/>
            <person name="Chan C."/>
        </authorList>
    </citation>
    <scope>NUCLEOTIDE SEQUENCE</scope>
</reference>
<dbReference type="OrthoDB" id="441190at2759"/>
<evidence type="ECO:0000313" key="3">
    <source>
        <dbReference type="Proteomes" id="UP000601435"/>
    </source>
</evidence>
<keyword evidence="3" id="KW-1185">Reference proteome</keyword>
<comment type="caution">
    <text evidence="2">The sequence shown here is derived from an EMBL/GenBank/DDBJ whole genome shotgun (WGS) entry which is preliminary data.</text>
</comment>
<dbReference type="EMBL" id="CAJNJA010035014">
    <property type="protein sequence ID" value="CAE7701409.1"/>
    <property type="molecule type" value="Genomic_DNA"/>
</dbReference>
<dbReference type="AlphaFoldDB" id="A0A812X0T9"/>
<feature type="region of interest" description="Disordered" evidence="1">
    <location>
        <begin position="177"/>
        <end position="209"/>
    </location>
</feature>
<protein>
    <submittedName>
        <fullName evidence="2">Uncharacterized protein</fullName>
    </submittedName>
</protein>
<evidence type="ECO:0000313" key="2">
    <source>
        <dbReference type="EMBL" id="CAE7701409.1"/>
    </source>
</evidence>
<name>A0A812X0T9_9DINO</name>
<sequence length="434" mass="44128">MSLAQEDIDVCTHIKNSLGAETCVDTLESGFKGFRLSGTVENPLKYAGLGFDDNIAGGATPGAMNVCMLAAFGNGGVVPDACVPTSGTEAAEWNGRPGLHYFGMLGFPCGFNFRAFEEGETLDWTFPTGNTCIGDVDLDVGLTSLVCMFEMACELGTTTTTTATGFAITSTSTSTLSLTSSSTATPTTRTTSISTATTPPGSTAMSTLSTSTTTSSAAFSTTAIPVMLTTTPGTSSTVTLTDGVPVLLTTTPTPSSTVTLTDSSTVAFTVTGTTATVTSSVTTTSTATSMAVAQTSNTSTTTSVASLETSVSTTMTSTIRTTTLTSTTELMVSPTSSSQSSSTMTATGSDDNVTAPPCSEAPVVPNSADLTYCQGSPHGSACDVRCIDGFARADGADLAFCQDGRWRVQGECLKEDAEVVQSAAVQVVLEVGST</sequence>
<dbReference type="Proteomes" id="UP000601435">
    <property type="component" value="Unassembled WGS sequence"/>
</dbReference>
<feature type="non-terminal residue" evidence="2">
    <location>
        <position position="434"/>
    </location>
</feature>
<evidence type="ECO:0000256" key="1">
    <source>
        <dbReference type="SAM" id="MobiDB-lite"/>
    </source>
</evidence>
<feature type="region of interest" description="Disordered" evidence="1">
    <location>
        <begin position="331"/>
        <end position="353"/>
    </location>
</feature>